<dbReference type="Proteomes" id="UP000602395">
    <property type="component" value="Unassembled WGS sequence"/>
</dbReference>
<keyword evidence="2" id="KW-0472">Membrane</keyword>
<dbReference type="Pfam" id="PF14110">
    <property type="entry name" value="DUF4282"/>
    <property type="match status" value="1"/>
</dbReference>
<evidence type="ECO:0000256" key="1">
    <source>
        <dbReference type="SAM" id="MobiDB-lite"/>
    </source>
</evidence>
<keyword evidence="2" id="KW-0812">Transmembrane</keyword>
<organism evidence="3 4">
    <name type="scientific">Gordonia hankookensis</name>
    <dbReference type="NCBI Taxonomy" id="589403"/>
    <lineage>
        <taxon>Bacteria</taxon>
        <taxon>Bacillati</taxon>
        <taxon>Actinomycetota</taxon>
        <taxon>Actinomycetes</taxon>
        <taxon>Mycobacteriales</taxon>
        <taxon>Gordoniaceae</taxon>
        <taxon>Gordonia</taxon>
    </lineage>
</organism>
<dbReference type="RefSeq" id="WP_190266718.1">
    <property type="nucleotide sequence ID" value="NZ_JACWMS010000002.1"/>
</dbReference>
<reference evidence="3 4" key="1">
    <citation type="submission" date="2020-09" db="EMBL/GenBank/DDBJ databases">
        <title>Novel species in genus Gordonia.</title>
        <authorList>
            <person name="Zhang G."/>
        </authorList>
    </citation>
    <scope>NUCLEOTIDE SEQUENCE [LARGE SCALE GENOMIC DNA]</scope>
    <source>
        <strain evidence="3 4">ON-33</strain>
    </source>
</reference>
<feature type="compositionally biased region" description="Gly residues" evidence="1">
    <location>
        <begin position="33"/>
        <end position="83"/>
    </location>
</feature>
<evidence type="ECO:0000313" key="4">
    <source>
        <dbReference type="Proteomes" id="UP000602395"/>
    </source>
</evidence>
<feature type="transmembrane region" description="Helical" evidence="2">
    <location>
        <begin position="145"/>
        <end position="165"/>
    </location>
</feature>
<dbReference type="EMBL" id="JACWMS010000002">
    <property type="protein sequence ID" value="MBD1319905.1"/>
    <property type="molecule type" value="Genomic_DNA"/>
</dbReference>
<feature type="compositionally biased region" description="Low complexity" evidence="1">
    <location>
        <begin position="1"/>
        <end position="16"/>
    </location>
</feature>
<sequence length="191" mass="18888">MTSGDPTNPNDPNGPGYNPPGGHTPPPGYGSQPPGGGWGTPPAGGGYGAQPAGGGYGTQPAGGGYGPPSGAGHGAQPSGGFGGYPAAPPTGPGQASSKGFFAALFDFGFNSFVTPALVKVVYILGTIVLGLGVIVFIIAGFAESIGAGIVALILAPIIGLIYLAFLRVTLELYYAVVRLSEDVHHRGNGRL</sequence>
<dbReference type="InterPro" id="IPR025557">
    <property type="entry name" value="DUF4282"/>
</dbReference>
<keyword evidence="2" id="KW-1133">Transmembrane helix</keyword>
<feature type="region of interest" description="Disordered" evidence="1">
    <location>
        <begin position="1"/>
        <end position="90"/>
    </location>
</feature>
<evidence type="ECO:0000313" key="3">
    <source>
        <dbReference type="EMBL" id="MBD1319905.1"/>
    </source>
</evidence>
<gene>
    <name evidence="3" type="ORF">IDF66_09925</name>
</gene>
<protein>
    <submittedName>
        <fullName evidence="3">DUF4282 domain-containing protein</fullName>
    </submittedName>
</protein>
<feature type="transmembrane region" description="Helical" evidence="2">
    <location>
        <begin position="120"/>
        <end position="139"/>
    </location>
</feature>
<proteinExistence type="predicted"/>
<name>A0ABR7WBC5_9ACTN</name>
<evidence type="ECO:0000256" key="2">
    <source>
        <dbReference type="SAM" id="Phobius"/>
    </source>
</evidence>
<comment type="caution">
    <text evidence="3">The sequence shown here is derived from an EMBL/GenBank/DDBJ whole genome shotgun (WGS) entry which is preliminary data.</text>
</comment>
<accession>A0ABR7WBC5</accession>
<keyword evidence="4" id="KW-1185">Reference proteome</keyword>